<dbReference type="InterPro" id="IPR035699">
    <property type="entry name" value="AAA_6"/>
</dbReference>
<evidence type="ECO:0000256" key="1">
    <source>
        <dbReference type="ARBA" id="ARBA00004138"/>
    </source>
</evidence>
<evidence type="ECO:0000256" key="11">
    <source>
        <dbReference type="ARBA" id="ARBA00023212"/>
    </source>
</evidence>
<evidence type="ECO:0000313" key="14">
    <source>
        <dbReference type="EMBL" id="KAG9654862.1"/>
    </source>
</evidence>
<evidence type="ECO:0000256" key="6">
    <source>
        <dbReference type="ARBA" id="ARBA00022840"/>
    </source>
</evidence>
<dbReference type="AlphaFoldDB" id="A0A9P8DUF8"/>
<dbReference type="InterPro" id="IPR043157">
    <property type="entry name" value="Dynein_AAA1S"/>
</dbReference>
<keyword evidence="10" id="KW-0505">Motor protein</keyword>
<reference evidence="14" key="2">
    <citation type="submission" date="2021-08" db="EMBL/GenBank/DDBJ databases">
        <authorList>
            <person name="Gostincar C."/>
            <person name="Sun X."/>
            <person name="Song Z."/>
            <person name="Gunde-Cimerman N."/>
        </authorList>
    </citation>
    <scope>NUCLEOTIDE SEQUENCE</scope>
    <source>
        <strain evidence="14">EXF-9911</strain>
    </source>
</reference>
<name>A0A9P8DUF8_AURME</name>
<evidence type="ECO:0000256" key="2">
    <source>
        <dbReference type="ARBA" id="ARBA00004245"/>
    </source>
</evidence>
<dbReference type="GO" id="GO:0030286">
    <property type="term" value="C:dynein complex"/>
    <property type="evidence" value="ECO:0007669"/>
    <property type="project" value="UniProtKB-KW"/>
</dbReference>
<accession>A0A9P8DUF8</accession>
<evidence type="ECO:0000256" key="10">
    <source>
        <dbReference type="ARBA" id="ARBA00023175"/>
    </source>
</evidence>
<comment type="caution">
    <text evidence="14">The sequence shown here is derived from an EMBL/GenBank/DDBJ whole genome shotgun (WGS) entry which is preliminary data.</text>
</comment>
<dbReference type="Proteomes" id="UP000779574">
    <property type="component" value="Unassembled WGS sequence"/>
</dbReference>
<keyword evidence="12" id="KW-0966">Cell projection</keyword>
<organism evidence="14 15">
    <name type="scientific">Aureobasidium melanogenum</name>
    <name type="common">Aureobasidium pullulans var. melanogenum</name>
    <dbReference type="NCBI Taxonomy" id="46634"/>
    <lineage>
        <taxon>Eukaryota</taxon>
        <taxon>Fungi</taxon>
        <taxon>Dikarya</taxon>
        <taxon>Ascomycota</taxon>
        <taxon>Pezizomycotina</taxon>
        <taxon>Dothideomycetes</taxon>
        <taxon>Dothideomycetidae</taxon>
        <taxon>Dothideales</taxon>
        <taxon>Saccotheciaceae</taxon>
        <taxon>Aureobasidium</taxon>
    </lineage>
</organism>
<keyword evidence="7" id="KW-0243">Dynein</keyword>
<keyword evidence="6" id="KW-0067">ATP-binding</keyword>
<keyword evidence="5" id="KW-0547">Nucleotide-binding</keyword>
<dbReference type="GO" id="GO:0005524">
    <property type="term" value="F:ATP binding"/>
    <property type="evidence" value="ECO:0007669"/>
    <property type="project" value="UniProtKB-KW"/>
</dbReference>
<keyword evidence="4" id="KW-0493">Microtubule</keyword>
<dbReference type="PANTHER" id="PTHR45703:SF36">
    <property type="entry name" value="DYNEIN HEAVY CHAIN, CYTOPLASMIC"/>
    <property type="match status" value="1"/>
</dbReference>
<keyword evidence="11" id="KW-0206">Cytoskeleton</keyword>
<keyword evidence="9" id="KW-0969">Cilium</keyword>
<dbReference type="InterPro" id="IPR027417">
    <property type="entry name" value="P-loop_NTPase"/>
</dbReference>
<dbReference type="EMBL" id="JAHFXF010002762">
    <property type="protein sequence ID" value="KAG9654862.1"/>
    <property type="molecule type" value="Genomic_DNA"/>
</dbReference>
<reference evidence="14" key="1">
    <citation type="journal article" date="2021" name="J Fungi (Basel)">
        <title>Virulence traits and population genomics of the black yeast Aureobasidium melanogenum.</title>
        <authorList>
            <person name="Cernosa A."/>
            <person name="Sun X."/>
            <person name="Gostincar C."/>
            <person name="Fang C."/>
            <person name="Gunde-Cimerman N."/>
            <person name="Song Z."/>
        </authorList>
    </citation>
    <scope>NUCLEOTIDE SEQUENCE</scope>
    <source>
        <strain evidence="14">EXF-9911</strain>
    </source>
</reference>
<dbReference type="Gene3D" id="1.10.8.710">
    <property type="match status" value="1"/>
</dbReference>
<keyword evidence="3" id="KW-0963">Cytoplasm</keyword>
<sequence length="306" mass="33983">RCFLTLTQALCQRLGGSPYGPAGTGKTESVKALGVQLGRFTLVFNCDDTFDYQAMGRIFLGISQVGAWGCFDEFNRLEERILSAVSQQIQNIQLGLRKSTGEQKAQIELIGRQLIVHQNTGLFITMNPGYAGRSNLPDNLKKLFRSVAMSKPDKELIAEVMLYSQGFSQAKPLSRQVVPFFDRCGAGLSKQPHYDFGLRALKSVLVSSGGLKRSRLVDNAGETLSEEIVEPQIIVQSLRETIAPKLVRPDVDIMRQVEDEVFPGVQYVPAELADLKQAIRDIAAENKLIATDSWMTKVLQLYQIQN</sequence>
<evidence type="ECO:0000256" key="3">
    <source>
        <dbReference type="ARBA" id="ARBA00022490"/>
    </source>
</evidence>
<dbReference type="GO" id="GO:0051959">
    <property type="term" value="F:dynein light intermediate chain binding"/>
    <property type="evidence" value="ECO:0007669"/>
    <property type="project" value="InterPro"/>
</dbReference>
<dbReference type="FunFam" id="1.10.8.710:FF:000001">
    <property type="entry name" value="Dynein axonemal heavy chain 2"/>
    <property type="match status" value="1"/>
</dbReference>
<dbReference type="Gene3D" id="3.40.50.300">
    <property type="entry name" value="P-loop containing nucleotide triphosphate hydrolases"/>
    <property type="match status" value="1"/>
</dbReference>
<evidence type="ECO:0000313" key="15">
    <source>
        <dbReference type="Proteomes" id="UP000779574"/>
    </source>
</evidence>
<feature type="non-terminal residue" evidence="14">
    <location>
        <position position="1"/>
    </location>
</feature>
<dbReference type="GO" id="GO:0045505">
    <property type="term" value="F:dynein intermediate chain binding"/>
    <property type="evidence" value="ECO:0007669"/>
    <property type="project" value="InterPro"/>
</dbReference>
<evidence type="ECO:0000256" key="8">
    <source>
        <dbReference type="ARBA" id="ARBA00023054"/>
    </source>
</evidence>
<dbReference type="GO" id="GO:0007018">
    <property type="term" value="P:microtubule-based movement"/>
    <property type="evidence" value="ECO:0007669"/>
    <property type="project" value="InterPro"/>
</dbReference>
<evidence type="ECO:0000256" key="4">
    <source>
        <dbReference type="ARBA" id="ARBA00022701"/>
    </source>
</evidence>
<evidence type="ECO:0000256" key="7">
    <source>
        <dbReference type="ARBA" id="ARBA00023017"/>
    </source>
</evidence>
<dbReference type="SUPFAM" id="SSF52540">
    <property type="entry name" value="P-loop containing nucleoside triphosphate hydrolases"/>
    <property type="match status" value="1"/>
</dbReference>
<evidence type="ECO:0000256" key="9">
    <source>
        <dbReference type="ARBA" id="ARBA00023069"/>
    </source>
</evidence>
<dbReference type="GO" id="GO:0005874">
    <property type="term" value="C:microtubule"/>
    <property type="evidence" value="ECO:0007669"/>
    <property type="project" value="UniProtKB-KW"/>
</dbReference>
<evidence type="ECO:0000256" key="5">
    <source>
        <dbReference type="ARBA" id="ARBA00022741"/>
    </source>
</evidence>
<dbReference type="PANTHER" id="PTHR45703">
    <property type="entry name" value="DYNEIN HEAVY CHAIN"/>
    <property type="match status" value="1"/>
</dbReference>
<proteinExistence type="predicted"/>
<dbReference type="FunFam" id="3.40.50.300:FF:000071">
    <property type="entry name" value="Cytoplasmic dynein heavy chain 1"/>
    <property type="match status" value="1"/>
</dbReference>
<evidence type="ECO:0000259" key="13">
    <source>
        <dbReference type="Pfam" id="PF12774"/>
    </source>
</evidence>
<keyword evidence="8" id="KW-0175">Coiled coil</keyword>
<gene>
    <name evidence="14" type="ORF">KCU76_g20370</name>
</gene>
<feature type="domain" description="Dynein heavy chain hydrolytic ATP-binding dynein motor region" evidence="13">
    <location>
        <begin position="1"/>
        <end position="305"/>
    </location>
</feature>
<dbReference type="InterPro" id="IPR026983">
    <property type="entry name" value="DHC"/>
</dbReference>
<comment type="subcellular location">
    <subcellularLocation>
        <location evidence="1">Cell projection</location>
        <location evidence="1">Cilium</location>
    </subcellularLocation>
    <subcellularLocation>
        <location evidence="2">Cytoplasm</location>
        <location evidence="2">Cytoskeleton</location>
    </subcellularLocation>
</comment>
<protein>
    <submittedName>
        <fullName evidence="14">Dynein heavy chain</fullName>
    </submittedName>
</protein>
<evidence type="ECO:0000256" key="12">
    <source>
        <dbReference type="ARBA" id="ARBA00023273"/>
    </source>
</evidence>
<feature type="non-terminal residue" evidence="14">
    <location>
        <position position="306"/>
    </location>
</feature>
<dbReference type="Pfam" id="PF12774">
    <property type="entry name" value="AAA_6"/>
    <property type="match status" value="1"/>
</dbReference>